<organism evidence="1 2">
    <name type="scientific">Phytophthora megakarya</name>
    <dbReference type="NCBI Taxonomy" id="4795"/>
    <lineage>
        <taxon>Eukaryota</taxon>
        <taxon>Sar</taxon>
        <taxon>Stramenopiles</taxon>
        <taxon>Oomycota</taxon>
        <taxon>Peronosporomycetes</taxon>
        <taxon>Peronosporales</taxon>
        <taxon>Peronosporaceae</taxon>
        <taxon>Phytophthora</taxon>
    </lineage>
</organism>
<sequence length="75" mass="8634">MILYSDTMDKRFGSSSVFGVLINREKVIRSLQQFMDDILDMLVHFACIEGTPWCSSQVQSHQVVRQFLLPRAPDT</sequence>
<evidence type="ECO:0000313" key="2">
    <source>
        <dbReference type="Proteomes" id="UP000198211"/>
    </source>
</evidence>
<dbReference type="Proteomes" id="UP000198211">
    <property type="component" value="Unassembled WGS sequence"/>
</dbReference>
<gene>
    <name evidence="1" type="ORF">PHMEG_0002361</name>
</gene>
<accession>A0A225X0W1</accession>
<comment type="caution">
    <text evidence="1">The sequence shown here is derived from an EMBL/GenBank/DDBJ whole genome shotgun (WGS) entry which is preliminary data.</text>
</comment>
<name>A0A225X0W1_9STRA</name>
<keyword evidence="2" id="KW-1185">Reference proteome</keyword>
<dbReference type="OrthoDB" id="97251at2759"/>
<protein>
    <submittedName>
        <fullName evidence="1">Uncharacterized protein</fullName>
    </submittedName>
</protein>
<dbReference type="AlphaFoldDB" id="A0A225X0W1"/>
<reference evidence="2" key="1">
    <citation type="submission" date="2017-03" db="EMBL/GenBank/DDBJ databases">
        <title>Phytopthora megakarya and P. palmivora, two closely related causual agents of cacao black pod achieved similar genome size and gene model numbers by different mechanisms.</title>
        <authorList>
            <person name="Ali S."/>
            <person name="Shao J."/>
            <person name="Larry D.J."/>
            <person name="Kronmiller B."/>
            <person name="Shen D."/>
            <person name="Strem M.D."/>
            <person name="Melnick R.L."/>
            <person name="Guiltinan M.J."/>
            <person name="Tyler B.M."/>
            <person name="Meinhardt L.W."/>
            <person name="Bailey B.A."/>
        </authorList>
    </citation>
    <scope>NUCLEOTIDE SEQUENCE [LARGE SCALE GENOMIC DNA]</scope>
    <source>
        <strain evidence="2">zdho120</strain>
    </source>
</reference>
<proteinExistence type="predicted"/>
<dbReference type="EMBL" id="NBNE01000103">
    <property type="protein sequence ID" value="OWZ22869.1"/>
    <property type="molecule type" value="Genomic_DNA"/>
</dbReference>
<evidence type="ECO:0000313" key="1">
    <source>
        <dbReference type="EMBL" id="OWZ22869.1"/>
    </source>
</evidence>